<dbReference type="AlphaFoldDB" id="A0A6A2ZA71"/>
<dbReference type="Pfam" id="PF16198">
    <property type="entry name" value="TruB_C_2"/>
    <property type="match status" value="1"/>
</dbReference>
<evidence type="ECO:0000256" key="1">
    <source>
        <dbReference type="ARBA" id="ARBA00008999"/>
    </source>
</evidence>
<dbReference type="SMART" id="SM00359">
    <property type="entry name" value="PUA"/>
    <property type="match status" value="1"/>
</dbReference>
<protein>
    <submittedName>
        <fullName evidence="6">H/ACA ribonucleoprotein complex subunit 4</fullName>
    </submittedName>
</protein>
<dbReference type="InterPro" id="IPR002501">
    <property type="entry name" value="PsdUridine_synth_N"/>
</dbReference>
<keyword evidence="6" id="KW-0687">Ribonucleoprotein</keyword>
<keyword evidence="7" id="KW-1185">Reference proteome</keyword>
<reference evidence="6" key="1">
    <citation type="submission" date="2019-09" db="EMBL/GenBank/DDBJ databases">
        <title>Draft genome information of white flower Hibiscus syriacus.</title>
        <authorList>
            <person name="Kim Y.-M."/>
        </authorList>
    </citation>
    <scope>NUCLEOTIDE SEQUENCE [LARGE SCALE GENOMIC DNA]</scope>
    <source>
        <strain evidence="6">YM2019G1</strain>
    </source>
</reference>
<dbReference type="InterPro" id="IPR004802">
    <property type="entry name" value="tRNA_PsdUridine_synth_B_fam"/>
</dbReference>
<keyword evidence="2" id="KW-0413">Isomerase</keyword>
<dbReference type="GO" id="GO:0009982">
    <property type="term" value="F:pseudouridine synthase activity"/>
    <property type="evidence" value="ECO:0007669"/>
    <property type="project" value="InterPro"/>
</dbReference>
<evidence type="ECO:0000256" key="2">
    <source>
        <dbReference type="ARBA" id="ARBA00023235"/>
    </source>
</evidence>
<organism evidence="6 7">
    <name type="scientific">Hibiscus syriacus</name>
    <name type="common">Rose of Sharon</name>
    <dbReference type="NCBI Taxonomy" id="106335"/>
    <lineage>
        <taxon>Eukaryota</taxon>
        <taxon>Viridiplantae</taxon>
        <taxon>Streptophyta</taxon>
        <taxon>Embryophyta</taxon>
        <taxon>Tracheophyta</taxon>
        <taxon>Spermatophyta</taxon>
        <taxon>Magnoliopsida</taxon>
        <taxon>eudicotyledons</taxon>
        <taxon>Gunneridae</taxon>
        <taxon>Pentapetalae</taxon>
        <taxon>rosids</taxon>
        <taxon>malvids</taxon>
        <taxon>Malvales</taxon>
        <taxon>Malvaceae</taxon>
        <taxon>Malvoideae</taxon>
        <taxon>Hibiscus</taxon>
    </lineage>
</organism>
<feature type="domain" description="Dyskerin-like" evidence="5">
    <location>
        <begin position="43"/>
        <end position="101"/>
    </location>
</feature>
<feature type="region of interest" description="Disordered" evidence="3">
    <location>
        <begin position="390"/>
        <end position="483"/>
    </location>
</feature>
<dbReference type="CDD" id="cd02572">
    <property type="entry name" value="PseudoU_synth_hDyskerin"/>
    <property type="match status" value="1"/>
</dbReference>
<dbReference type="InterPro" id="IPR012960">
    <property type="entry name" value="Dyskerin-like"/>
</dbReference>
<evidence type="ECO:0000259" key="5">
    <source>
        <dbReference type="SMART" id="SM01136"/>
    </source>
</evidence>
<evidence type="ECO:0000259" key="4">
    <source>
        <dbReference type="SMART" id="SM00359"/>
    </source>
</evidence>
<comment type="similarity">
    <text evidence="1">Belongs to the pseudouridine synthase TruB family.</text>
</comment>
<dbReference type="GO" id="GO:0031118">
    <property type="term" value="P:rRNA pseudouridine synthesis"/>
    <property type="evidence" value="ECO:0007669"/>
    <property type="project" value="TreeGrafter"/>
</dbReference>
<dbReference type="GO" id="GO:0000495">
    <property type="term" value="P:box H/ACA sno(s)RNA 3'-end processing"/>
    <property type="evidence" value="ECO:0007669"/>
    <property type="project" value="TreeGrafter"/>
</dbReference>
<dbReference type="Gene3D" id="2.30.130.10">
    <property type="entry name" value="PUA domain"/>
    <property type="match status" value="2"/>
</dbReference>
<name>A0A6A2ZA71_HIBSY</name>
<dbReference type="Proteomes" id="UP000436088">
    <property type="component" value="Unassembled WGS sequence"/>
</dbReference>
<dbReference type="NCBIfam" id="TIGR00425">
    <property type="entry name" value="CBF5"/>
    <property type="match status" value="1"/>
</dbReference>
<dbReference type="InterPro" id="IPR032819">
    <property type="entry name" value="TruB_C"/>
</dbReference>
<sequence>MSEVELSRSEKKRHKKKTGPDVEAKESEQDFMIKPQSTTPSIDTSQWPILLKNYDRLNVRTGHYTPLPSGFSPLKRPLAEYIRYGILNLDKPSNPSSHEVVAWIKRILRVEKTGHSGTLDPKVTGNLIVCIDRATRLVKSQQGAGKEYVCVARLHSKVPDVAKVARALESLTGAVFQRPPLISAVKRQLRIRTIYESKLLEYDVDRHLELRRVRSGILGEKDNMVTMHDVMDAQWVHDNYRDETYLRRVIMPLEVLLTSYKRLVVKDSAVNAICYGAKLMIPGLLRFENDIEVGEEVVLMTTKGEAIALGIAEMTTAVMATCDHGVVAKIKRVVMDRDTYPRKWGLGPTASMKKKLIADGKLDKHGKPNDSTPKEWLRNVVLPTGGDSMVASQAASAEPAMKEISVVEKEDGEGRKREAEVEKKEKRKHKKDKEGDEAETEEKVEKEKKKKNKDKAEATSPDTEKSEKKKKKKSEEAAAAGCK</sequence>
<dbReference type="PANTHER" id="PTHR23127">
    <property type="entry name" value="CENTROMERE/MICROTUBULE BINDING PROTEIN CBF5"/>
    <property type="match status" value="1"/>
</dbReference>
<dbReference type="InterPro" id="IPR002478">
    <property type="entry name" value="PUA"/>
</dbReference>
<dbReference type="SUPFAM" id="SSF88697">
    <property type="entry name" value="PUA domain-like"/>
    <property type="match status" value="1"/>
</dbReference>
<feature type="region of interest" description="Disordered" evidence="3">
    <location>
        <begin position="1"/>
        <end position="30"/>
    </location>
</feature>
<dbReference type="InterPro" id="IPR036974">
    <property type="entry name" value="PUA_sf"/>
</dbReference>
<gene>
    <name evidence="6" type="ORF">F3Y22_tig00110949pilonHSYRG00021</name>
</gene>
<feature type="compositionally biased region" description="Basic and acidic residues" evidence="3">
    <location>
        <begin position="454"/>
        <end position="467"/>
    </location>
</feature>
<feature type="domain" description="PUA" evidence="4">
    <location>
        <begin position="261"/>
        <end position="335"/>
    </location>
</feature>
<dbReference type="CDD" id="cd21148">
    <property type="entry name" value="PUA_Cbf5"/>
    <property type="match status" value="1"/>
</dbReference>
<dbReference type="Pfam" id="PF01472">
    <property type="entry name" value="PUA"/>
    <property type="match status" value="1"/>
</dbReference>
<dbReference type="NCBIfam" id="TIGR00451">
    <property type="entry name" value="unchar_dom_2"/>
    <property type="match status" value="1"/>
</dbReference>
<comment type="caution">
    <text evidence="6">The sequence shown here is derived from an EMBL/GenBank/DDBJ whole genome shotgun (WGS) entry which is preliminary data.</text>
</comment>
<dbReference type="GO" id="GO:0031120">
    <property type="term" value="P:snRNA pseudouridine synthesis"/>
    <property type="evidence" value="ECO:0007669"/>
    <property type="project" value="TreeGrafter"/>
</dbReference>
<evidence type="ECO:0000256" key="3">
    <source>
        <dbReference type="SAM" id="MobiDB-lite"/>
    </source>
</evidence>
<dbReference type="GO" id="GO:1990481">
    <property type="term" value="P:mRNA pseudouridine synthesis"/>
    <property type="evidence" value="ECO:0007669"/>
    <property type="project" value="TreeGrafter"/>
</dbReference>
<feature type="compositionally biased region" description="Basic and acidic residues" evidence="3">
    <location>
        <begin position="405"/>
        <end position="424"/>
    </location>
</feature>
<dbReference type="InterPro" id="IPR015947">
    <property type="entry name" value="PUA-like_sf"/>
</dbReference>
<dbReference type="EMBL" id="VEPZ02001178">
    <property type="protein sequence ID" value="KAE8688904.1"/>
    <property type="molecule type" value="Genomic_DNA"/>
</dbReference>
<dbReference type="GO" id="GO:0003723">
    <property type="term" value="F:RNA binding"/>
    <property type="evidence" value="ECO:0007669"/>
    <property type="project" value="InterPro"/>
</dbReference>
<dbReference type="PANTHER" id="PTHR23127:SF0">
    <property type="entry name" value="H_ACA RIBONUCLEOPROTEIN COMPLEX SUBUNIT DKC1"/>
    <property type="match status" value="1"/>
</dbReference>
<dbReference type="Pfam" id="PF01509">
    <property type="entry name" value="TruB_N"/>
    <property type="match status" value="1"/>
</dbReference>
<evidence type="ECO:0000313" key="6">
    <source>
        <dbReference type="EMBL" id="KAE8688904.1"/>
    </source>
</evidence>
<proteinExistence type="inferred from homology"/>
<dbReference type="InterPro" id="IPR004521">
    <property type="entry name" value="Uncharacterised_CHP00451"/>
</dbReference>
<dbReference type="InterPro" id="IPR020103">
    <property type="entry name" value="PsdUridine_synth_cat_dom_sf"/>
</dbReference>
<dbReference type="SUPFAM" id="SSF55120">
    <property type="entry name" value="Pseudouridine synthase"/>
    <property type="match status" value="1"/>
</dbReference>
<dbReference type="SMART" id="SM01136">
    <property type="entry name" value="DKCLD"/>
    <property type="match status" value="1"/>
</dbReference>
<feature type="compositionally biased region" description="Basic and acidic residues" evidence="3">
    <location>
        <begin position="18"/>
        <end position="28"/>
    </location>
</feature>
<dbReference type="Gene3D" id="3.30.2350.10">
    <property type="entry name" value="Pseudouridine synthase"/>
    <property type="match status" value="1"/>
</dbReference>
<accession>A0A6A2ZA71</accession>
<dbReference type="PROSITE" id="PS50890">
    <property type="entry name" value="PUA"/>
    <property type="match status" value="1"/>
</dbReference>
<dbReference type="GO" id="GO:0031429">
    <property type="term" value="C:box H/ACA snoRNP complex"/>
    <property type="evidence" value="ECO:0007669"/>
    <property type="project" value="TreeGrafter"/>
</dbReference>
<evidence type="ECO:0000313" key="7">
    <source>
        <dbReference type="Proteomes" id="UP000436088"/>
    </source>
</evidence>
<dbReference type="Pfam" id="PF08068">
    <property type="entry name" value="DKCLD"/>
    <property type="match status" value="1"/>
</dbReference>